<dbReference type="RefSeq" id="WP_041018557.1">
    <property type="nucleotide sequence ID" value="NZ_CCEJ010000011.1"/>
</dbReference>
<accession>A0A090D2W6</accession>
<dbReference type="STRING" id="1437425.CSEC_2204"/>
<dbReference type="AlphaFoldDB" id="A0A090D2W6"/>
<dbReference type="OrthoDB" id="21577at2"/>
<evidence type="ECO:0000313" key="1">
    <source>
        <dbReference type="EMBL" id="CDR35010.1"/>
    </source>
</evidence>
<keyword evidence="2" id="KW-1185">Reference proteome</keyword>
<reference evidence="1" key="1">
    <citation type="submission" date="2013-12" db="EMBL/GenBank/DDBJ databases">
        <authorList>
            <person name="Linke B."/>
        </authorList>
    </citation>
    <scope>NUCLEOTIDE SEQUENCE [LARGE SCALE GENOMIC DNA]</scope>
    <source>
        <strain evidence="1">CRIB-18</strain>
    </source>
</reference>
<protein>
    <submittedName>
        <fullName evidence="1">Uncharacterized protein</fullName>
    </submittedName>
</protein>
<dbReference type="eggNOG" id="ENOG5033GDS">
    <property type="taxonomic scope" value="Bacteria"/>
</dbReference>
<reference evidence="1" key="2">
    <citation type="submission" date="2014-09" db="EMBL/GenBank/DDBJ databases">
        <title>Criblamydia sequanensis harbors a mega-plasmid encoding arsenite resistance.</title>
        <authorList>
            <person name="Bertelli C."/>
            <person name="Goesmann A."/>
            <person name="Greub G."/>
        </authorList>
    </citation>
    <scope>NUCLEOTIDE SEQUENCE [LARGE SCALE GENOMIC DNA]</scope>
    <source>
        <strain evidence="1">CRIB-18</strain>
    </source>
</reference>
<organism evidence="1 2">
    <name type="scientific">Candidatus Criblamydia sequanensis CRIB-18</name>
    <dbReference type="NCBI Taxonomy" id="1437425"/>
    <lineage>
        <taxon>Bacteria</taxon>
        <taxon>Pseudomonadati</taxon>
        <taxon>Chlamydiota</taxon>
        <taxon>Chlamydiia</taxon>
        <taxon>Parachlamydiales</taxon>
        <taxon>Candidatus Criblamydiaceae</taxon>
        <taxon>Candidatus Criblamydia</taxon>
    </lineage>
</organism>
<name>A0A090D2W6_9BACT</name>
<proteinExistence type="predicted"/>
<evidence type="ECO:0000313" key="2">
    <source>
        <dbReference type="Proteomes" id="UP000031552"/>
    </source>
</evidence>
<gene>
    <name evidence="1" type="ORF">CSEC_2204</name>
</gene>
<dbReference type="Proteomes" id="UP000031552">
    <property type="component" value="Unassembled WGS sequence"/>
</dbReference>
<sequence length="87" mass="10360">MKQIKLNENEYKYLIQSEYIPSRLITVIKSSNKINKEKHLLNISEDDADQLRDLFGEQLQLYGFDLNYKLTNEGEMLENLIDLFFID</sequence>
<comment type="caution">
    <text evidence="1">The sequence shown here is derived from an EMBL/GenBank/DDBJ whole genome shotgun (WGS) entry which is preliminary data.</text>
</comment>
<dbReference type="EMBL" id="CCEJ010000011">
    <property type="protein sequence ID" value="CDR35010.1"/>
    <property type="molecule type" value="Genomic_DNA"/>
</dbReference>